<reference evidence="2 3" key="1">
    <citation type="submission" date="2014-12" db="EMBL/GenBank/DDBJ databases">
        <title>Whole genome sequencing of Sphingobium xenophagum OW59.</title>
        <authorList>
            <person name="Ohta Y."/>
            <person name="Nishi S."/>
            <person name="Hatada Y."/>
        </authorList>
    </citation>
    <scope>NUCLEOTIDE SEQUENCE [LARGE SCALE GENOMIC DNA]</scope>
    <source>
        <strain evidence="2 3">OW59</strain>
    </source>
</reference>
<organism evidence="2 3">
    <name type="scientific">Sphingobium xenophagum</name>
    <dbReference type="NCBI Taxonomy" id="121428"/>
    <lineage>
        <taxon>Bacteria</taxon>
        <taxon>Pseudomonadati</taxon>
        <taxon>Pseudomonadota</taxon>
        <taxon>Alphaproteobacteria</taxon>
        <taxon>Sphingomonadales</taxon>
        <taxon>Sphingomonadaceae</taxon>
        <taxon>Sphingobium</taxon>
    </lineage>
</organism>
<sequence>MTRQIAFLTLLIVSTLYAAWRGGTPERIGAAALLGAACLSVGLVDPFGDRFHHIEIAILLVDFALLSVFIWLSLQSTRFWPLWVAAMLGAEVAVHLMRILMPAIVPRAYVDALAVWSWVAQTMLIGATFRHRSRIKRRGVDRPWKS</sequence>
<protein>
    <submittedName>
        <fullName evidence="2">Uncharacterized protein</fullName>
    </submittedName>
</protein>
<evidence type="ECO:0000256" key="1">
    <source>
        <dbReference type="SAM" id="Phobius"/>
    </source>
</evidence>
<proteinExistence type="predicted"/>
<gene>
    <name evidence="2" type="ORF">MBESOW_P4108</name>
</gene>
<feature type="transmembrane region" description="Helical" evidence="1">
    <location>
        <begin position="108"/>
        <end position="129"/>
    </location>
</feature>
<dbReference type="AlphaFoldDB" id="A0A401J895"/>
<evidence type="ECO:0000313" key="2">
    <source>
        <dbReference type="EMBL" id="GBH32879.1"/>
    </source>
</evidence>
<keyword evidence="1" id="KW-0472">Membrane</keyword>
<dbReference type="Proteomes" id="UP000290975">
    <property type="component" value="Unassembled WGS sequence"/>
</dbReference>
<keyword evidence="1" id="KW-0812">Transmembrane</keyword>
<evidence type="ECO:0000313" key="3">
    <source>
        <dbReference type="Proteomes" id="UP000290975"/>
    </source>
</evidence>
<comment type="caution">
    <text evidence="2">The sequence shown here is derived from an EMBL/GenBank/DDBJ whole genome shotgun (WGS) entry which is preliminary data.</text>
</comment>
<feature type="transmembrane region" description="Helical" evidence="1">
    <location>
        <begin position="56"/>
        <end position="74"/>
    </location>
</feature>
<accession>A0A401J895</accession>
<keyword evidence="3" id="KW-1185">Reference proteome</keyword>
<name>A0A401J895_SPHXE</name>
<dbReference type="RefSeq" id="WP_043150388.1">
    <property type="nucleotide sequence ID" value="NZ_BBQY01000049.1"/>
</dbReference>
<feature type="transmembrane region" description="Helical" evidence="1">
    <location>
        <begin position="80"/>
        <end position="101"/>
    </location>
</feature>
<dbReference type="EMBL" id="BBQY01000049">
    <property type="protein sequence ID" value="GBH32879.1"/>
    <property type="molecule type" value="Genomic_DNA"/>
</dbReference>
<keyword evidence="1" id="KW-1133">Transmembrane helix</keyword>